<feature type="non-terminal residue" evidence="2">
    <location>
        <position position="278"/>
    </location>
</feature>
<dbReference type="OrthoDB" id="5976022at2759"/>
<evidence type="ECO:0000313" key="2">
    <source>
        <dbReference type="EMBL" id="EEH56000.1"/>
    </source>
</evidence>
<accession>C1MVJ5</accession>
<evidence type="ECO:0000259" key="1">
    <source>
        <dbReference type="Pfam" id="PF00149"/>
    </source>
</evidence>
<keyword evidence="3" id="KW-1185">Reference proteome</keyword>
<organism evidence="3">
    <name type="scientific">Micromonas pusilla (strain CCMP1545)</name>
    <name type="common">Picoplanktonic green alga</name>
    <dbReference type="NCBI Taxonomy" id="564608"/>
    <lineage>
        <taxon>Eukaryota</taxon>
        <taxon>Viridiplantae</taxon>
        <taxon>Chlorophyta</taxon>
        <taxon>Mamiellophyceae</taxon>
        <taxon>Mamiellales</taxon>
        <taxon>Mamiellaceae</taxon>
        <taxon>Micromonas</taxon>
    </lineage>
</organism>
<dbReference type="SUPFAM" id="SSF56300">
    <property type="entry name" value="Metallo-dependent phosphatases"/>
    <property type="match status" value="1"/>
</dbReference>
<gene>
    <name evidence="2" type="ORF">MICPUCDRAFT_27563</name>
</gene>
<dbReference type="InterPro" id="IPR029052">
    <property type="entry name" value="Metallo-depent_PP-like"/>
</dbReference>
<dbReference type="Gene3D" id="3.60.21.10">
    <property type="match status" value="1"/>
</dbReference>
<dbReference type="GO" id="GO:0016787">
    <property type="term" value="F:hydrolase activity"/>
    <property type="evidence" value="ECO:0007669"/>
    <property type="project" value="InterPro"/>
</dbReference>
<name>C1MVJ5_MICPC</name>
<dbReference type="OMA" id="SERGPMW"/>
<dbReference type="STRING" id="564608.C1MVJ5"/>
<dbReference type="KEGG" id="mpp:MICPUCDRAFT_27563"/>
<reference evidence="2 3" key="1">
    <citation type="journal article" date="2009" name="Science">
        <title>Green evolution and dynamic adaptations revealed by genomes of the marine picoeukaryotes Micromonas.</title>
        <authorList>
            <person name="Worden A.Z."/>
            <person name="Lee J.H."/>
            <person name="Mock T."/>
            <person name="Rouze P."/>
            <person name="Simmons M.P."/>
            <person name="Aerts A.L."/>
            <person name="Allen A.E."/>
            <person name="Cuvelier M.L."/>
            <person name="Derelle E."/>
            <person name="Everett M.V."/>
            <person name="Foulon E."/>
            <person name="Grimwood J."/>
            <person name="Gundlach H."/>
            <person name="Henrissat B."/>
            <person name="Napoli C."/>
            <person name="McDonald S.M."/>
            <person name="Parker M.S."/>
            <person name="Rombauts S."/>
            <person name="Salamov A."/>
            <person name="Von Dassow P."/>
            <person name="Badger J.H."/>
            <person name="Coutinho P.M."/>
            <person name="Demir E."/>
            <person name="Dubchak I."/>
            <person name="Gentemann C."/>
            <person name="Eikrem W."/>
            <person name="Gready J.E."/>
            <person name="John U."/>
            <person name="Lanier W."/>
            <person name="Lindquist E.A."/>
            <person name="Lucas S."/>
            <person name="Mayer K.F."/>
            <person name="Moreau H."/>
            <person name="Not F."/>
            <person name="Otillar R."/>
            <person name="Panaud O."/>
            <person name="Pangilinan J."/>
            <person name="Paulsen I."/>
            <person name="Piegu B."/>
            <person name="Poliakov A."/>
            <person name="Robbens S."/>
            <person name="Schmutz J."/>
            <person name="Toulza E."/>
            <person name="Wyss T."/>
            <person name="Zelensky A."/>
            <person name="Zhou K."/>
            <person name="Armbrust E.V."/>
            <person name="Bhattacharya D."/>
            <person name="Goodenough U.W."/>
            <person name="Van de Peer Y."/>
            <person name="Grigoriev I.V."/>
        </authorList>
    </citation>
    <scope>NUCLEOTIDE SEQUENCE [LARGE SCALE GENOMIC DNA]</scope>
    <source>
        <strain evidence="2 3">CCMP1545</strain>
    </source>
</reference>
<evidence type="ECO:0000313" key="3">
    <source>
        <dbReference type="Proteomes" id="UP000001876"/>
    </source>
</evidence>
<dbReference type="eggNOG" id="KOG0374">
    <property type="taxonomic scope" value="Eukaryota"/>
</dbReference>
<dbReference type="RefSeq" id="XP_003060048.1">
    <property type="nucleotide sequence ID" value="XM_003060002.1"/>
</dbReference>
<dbReference type="Pfam" id="PF00149">
    <property type="entry name" value="Metallophos"/>
    <property type="match status" value="1"/>
</dbReference>
<proteinExistence type="predicted"/>
<dbReference type="PANTHER" id="PTHR46546:SF4">
    <property type="entry name" value="SHEWANELLA-LIKE PROTEIN PHOSPHATASE 1"/>
    <property type="match status" value="1"/>
</dbReference>
<dbReference type="GeneID" id="9685203"/>
<dbReference type="AlphaFoldDB" id="C1MVJ5"/>
<dbReference type="PANTHER" id="PTHR46546">
    <property type="entry name" value="SHEWANELLA-LIKE PROTEIN PHOSPHATASE 1"/>
    <property type="match status" value="1"/>
</dbReference>
<protein>
    <submittedName>
        <fullName evidence="2">Predicted protein</fullName>
    </submittedName>
</protein>
<dbReference type="InterPro" id="IPR004843">
    <property type="entry name" value="Calcineurin-like_PHP"/>
</dbReference>
<dbReference type="EMBL" id="GG663741">
    <property type="protein sequence ID" value="EEH56000.1"/>
    <property type="molecule type" value="Genomic_DNA"/>
</dbReference>
<feature type="domain" description="Calcineurin-like phosphoesterase" evidence="1">
    <location>
        <begin position="21"/>
        <end position="237"/>
    </location>
</feature>
<dbReference type="Proteomes" id="UP000001876">
    <property type="component" value="Unassembled WGS sequence"/>
</dbReference>
<sequence>MKALECAKVMDKTGKWCGGDTVVVQVGDILDRGDNELAIMRKFRALAKDARAAGGDFIVINGNHEIMNVLGDFRYVTKGAYGECARYTEKKRLAQIAKLGEENVEPPPETPEGVNPQTYAGLLARRALFLPGGEMAVKMASNPTVLQVDDTVFAHAGIDESHVEYGFARINAEVSQWMAGSRAQPPKHVLEEKGVVWTREYGGADAGQTSEAAACRRLEKALDATGAKRIVIGHTPQQKGVNSGCGGKVWRADVGASRGIYGNTPQVIEIVNGRVRVL</sequence>